<protein>
    <submittedName>
        <fullName evidence="1">6-bladed beta-propeller</fullName>
    </submittedName>
</protein>
<dbReference type="PROSITE" id="PS51257">
    <property type="entry name" value="PROKAR_LIPOPROTEIN"/>
    <property type="match status" value="1"/>
</dbReference>
<gene>
    <name evidence="1" type="ORF">LQ318_16965</name>
</gene>
<dbReference type="SUPFAM" id="SSF101898">
    <property type="entry name" value="NHL repeat"/>
    <property type="match status" value="1"/>
</dbReference>
<evidence type="ECO:0000313" key="2">
    <source>
        <dbReference type="Proteomes" id="UP001207337"/>
    </source>
</evidence>
<organism evidence="1 2">
    <name type="scientific">Fodinibius salicampi</name>
    <dbReference type="NCBI Taxonomy" id="1920655"/>
    <lineage>
        <taxon>Bacteria</taxon>
        <taxon>Pseudomonadati</taxon>
        <taxon>Balneolota</taxon>
        <taxon>Balneolia</taxon>
        <taxon>Balneolales</taxon>
        <taxon>Balneolaceae</taxon>
        <taxon>Fodinibius</taxon>
    </lineage>
</organism>
<evidence type="ECO:0000313" key="1">
    <source>
        <dbReference type="EMBL" id="MCW9714595.1"/>
    </source>
</evidence>
<name>A0ABT3Q3A5_9BACT</name>
<dbReference type="EMBL" id="JAJNDC010000010">
    <property type="protein sequence ID" value="MCW9714595.1"/>
    <property type="molecule type" value="Genomic_DNA"/>
</dbReference>
<dbReference type="RefSeq" id="WP_265791994.1">
    <property type="nucleotide sequence ID" value="NZ_BAABRS010000009.1"/>
</dbReference>
<dbReference type="Proteomes" id="UP001207337">
    <property type="component" value="Unassembled WGS sequence"/>
</dbReference>
<comment type="caution">
    <text evidence="1">The sequence shown here is derived from an EMBL/GenBank/DDBJ whole genome shotgun (WGS) entry which is preliminary data.</text>
</comment>
<dbReference type="Gene3D" id="2.120.10.30">
    <property type="entry name" value="TolB, C-terminal domain"/>
    <property type="match status" value="1"/>
</dbReference>
<dbReference type="InterPro" id="IPR011042">
    <property type="entry name" value="6-blade_b-propeller_TolB-like"/>
</dbReference>
<proteinExistence type="predicted"/>
<reference evidence="1 2" key="1">
    <citation type="submission" date="2021-11" db="EMBL/GenBank/DDBJ databases">
        <title>Aliifidinibius sp. nov., a new bacterium isolated from saline soil.</title>
        <authorList>
            <person name="Galisteo C."/>
            <person name="De La Haba R."/>
            <person name="Sanchez-Porro C."/>
            <person name="Ventosa A."/>
        </authorList>
    </citation>
    <scope>NUCLEOTIDE SEQUENCE [LARGE SCALE GENOMIC DNA]</scope>
    <source>
        <strain evidence="1 2">KACC 190600</strain>
    </source>
</reference>
<sequence length="353" mass="40134">MMKLKTQYHWGLLVFTAFIFFSCSSDNKLHTVDKIKPEVLAKPQLFIDFEQNGMVQPSSIEMLGKSRIAVLDSKLNEVLVFNDHGAFEFRFGGKGKGPGEFSRPQYIDQSRASINVIDAELQRVNQFNYSGDFERSFTFEENPYDGKMAVMGVGKYFVGAIGANGSLIKLVDTTKDTVNYFGEALGEENPPQRLEIARQTLAGGEIPGMYKNQVTLYLDGKHLYVFLEAYSRIQKYSIDGRLLWETAVDLPVNKLIFQKAVERAKKAPTDVLPSYRYITSMKVVDGRVFLLWMPVEDHPRKLVRINKNGEITTIYHVPEKEPTFFDFAIDSSDNKLYLSAPQIGQVYQTNLEI</sequence>
<accession>A0ABT3Q3A5</accession>
<dbReference type="Pfam" id="PF17170">
    <property type="entry name" value="DUF5128"/>
    <property type="match status" value="1"/>
</dbReference>
<keyword evidence="2" id="KW-1185">Reference proteome</keyword>